<sequence>MRNNHLRGGSEGLASATALNEKEVGIFPTSEVKNTRLELRTTSDFKEKVRSASSLMGVDMSSFIVLAATELAQKTLEKQRMRLLTEEAWNKLNALIDAPVTDKDDELERLMVEKRRYVTR</sequence>
<name>A0ABT3XIW1_9ENTR</name>
<evidence type="ECO:0000256" key="5">
    <source>
        <dbReference type="ARBA" id="ARBA00023163"/>
    </source>
</evidence>
<protein>
    <submittedName>
        <fullName evidence="7">DUF1778 domain-containing protein</fullName>
    </submittedName>
</protein>
<evidence type="ECO:0000256" key="2">
    <source>
        <dbReference type="ARBA" id="ARBA00022649"/>
    </source>
</evidence>
<reference evidence="7" key="1">
    <citation type="submission" date="2022-11" db="EMBL/GenBank/DDBJ databases">
        <title>The draft genomes of two Enterobacter strains.</title>
        <authorList>
            <person name="He Y."/>
            <person name="Wu S."/>
            <person name="Feng Y."/>
            <person name="Zong Z."/>
        </authorList>
    </citation>
    <scope>NUCLEOTIDE SEQUENCE</scope>
    <source>
        <strain evidence="7">155092</strain>
    </source>
</reference>
<proteinExistence type="inferred from homology"/>
<dbReference type="Pfam" id="PF08681">
    <property type="entry name" value="TacA1"/>
    <property type="match status" value="1"/>
</dbReference>
<keyword evidence="8" id="KW-1185">Reference proteome</keyword>
<dbReference type="PANTHER" id="PTHR35401:SF1">
    <property type="entry name" value="CYTOPLASMIC PROTEIN"/>
    <property type="match status" value="1"/>
</dbReference>
<dbReference type="EMBL" id="JAPMLV010000009">
    <property type="protein sequence ID" value="MCX8305730.1"/>
    <property type="molecule type" value="Genomic_DNA"/>
</dbReference>
<dbReference type="Gene3D" id="1.20.5.780">
    <property type="entry name" value="Single helix bin"/>
    <property type="match status" value="1"/>
</dbReference>
<keyword evidence="4" id="KW-0238">DNA-binding</keyword>
<keyword evidence="3" id="KW-0805">Transcription regulation</keyword>
<dbReference type="RefSeq" id="WP_136487027.1">
    <property type="nucleotide sequence ID" value="NZ_JAPMLV010000009.1"/>
</dbReference>
<organism evidence="7 8">
    <name type="scientific">Enterobacter pseudoroggenkampii</name>
    <dbReference type="NCBI Taxonomy" id="2996112"/>
    <lineage>
        <taxon>Bacteria</taxon>
        <taxon>Pseudomonadati</taxon>
        <taxon>Pseudomonadota</taxon>
        <taxon>Gammaproteobacteria</taxon>
        <taxon>Enterobacterales</taxon>
        <taxon>Enterobacteriaceae</taxon>
        <taxon>Enterobacter</taxon>
    </lineage>
</organism>
<gene>
    <name evidence="7" type="ORF">OTG14_22555</name>
</gene>
<dbReference type="InterPro" id="IPR014795">
    <property type="entry name" value="TacA_1-like"/>
</dbReference>
<keyword evidence="1" id="KW-0678">Repressor</keyword>
<evidence type="ECO:0000256" key="3">
    <source>
        <dbReference type="ARBA" id="ARBA00023015"/>
    </source>
</evidence>
<evidence type="ECO:0000256" key="6">
    <source>
        <dbReference type="ARBA" id="ARBA00049988"/>
    </source>
</evidence>
<evidence type="ECO:0000256" key="4">
    <source>
        <dbReference type="ARBA" id="ARBA00023125"/>
    </source>
</evidence>
<dbReference type="PANTHER" id="PTHR35401">
    <property type="entry name" value="COPG FAMILY HELIX-TURN-HELIX PROTEIN-RELATED-RELATED"/>
    <property type="match status" value="1"/>
</dbReference>
<comment type="similarity">
    <text evidence="6">Belongs to the TacA antitoxin family.</text>
</comment>
<dbReference type="Proteomes" id="UP001163211">
    <property type="component" value="Unassembled WGS sequence"/>
</dbReference>
<evidence type="ECO:0000313" key="8">
    <source>
        <dbReference type="Proteomes" id="UP001163211"/>
    </source>
</evidence>
<dbReference type="InterPro" id="IPR010985">
    <property type="entry name" value="Ribbon_hlx_hlx"/>
</dbReference>
<keyword evidence="5" id="KW-0804">Transcription</keyword>
<dbReference type="SUPFAM" id="SSF47598">
    <property type="entry name" value="Ribbon-helix-helix"/>
    <property type="match status" value="1"/>
</dbReference>
<evidence type="ECO:0000256" key="1">
    <source>
        <dbReference type="ARBA" id="ARBA00022491"/>
    </source>
</evidence>
<evidence type="ECO:0000313" key="7">
    <source>
        <dbReference type="EMBL" id="MCX8305730.1"/>
    </source>
</evidence>
<accession>A0ABT3XIW1</accession>
<keyword evidence="2" id="KW-1277">Toxin-antitoxin system</keyword>
<comment type="caution">
    <text evidence="7">The sequence shown here is derived from an EMBL/GenBank/DDBJ whole genome shotgun (WGS) entry which is preliminary data.</text>
</comment>